<dbReference type="EMBL" id="JAVDSC010000012">
    <property type="protein sequence ID" value="MDR6630386.1"/>
    <property type="molecule type" value="Genomic_DNA"/>
</dbReference>
<dbReference type="AlphaFoldDB" id="A0AAW8LKX0"/>
<evidence type="ECO:0008006" key="3">
    <source>
        <dbReference type="Google" id="ProtNLM"/>
    </source>
</evidence>
<proteinExistence type="predicted"/>
<gene>
    <name evidence="1" type="ORF">J2X86_002441</name>
</gene>
<organism evidence="1 2">
    <name type="scientific">Acinetobacter lwoffii</name>
    <dbReference type="NCBI Taxonomy" id="28090"/>
    <lineage>
        <taxon>Bacteria</taxon>
        <taxon>Pseudomonadati</taxon>
        <taxon>Pseudomonadota</taxon>
        <taxon>Gammaproteobacteria</taxon>
        <taxon>Moraxellales</taxon>
        <taxon>Moraxellaceae</taxon>
        <taxon>Acinetobacter</taxon>
    </lineage>
</organism>
<dbReference type="RefSeq" id="WP_310077886.1">
    <property type="nucleotide sequence ID" value="NZ_JAVDSC010000012.1"/>
</dbReference>
<name>A0AAW8LKX0_ACILW</name>
<evidence type="ECO:0000313" key="2">
    <source>
        <dbReference type="Proteomes" id="UP001262767"/>
    </source>
</evidence>
<sequence length="207" mass="22102">MQQNFINTVADFTGDAIAAQSLGAAMLQSNGMIVPDAMPEIALLISNFNRPIITNNDAADFNLAGGAQLHVPGAPKTRYEGQWQIIETDFGQATAFAELIMARGGQTDCWVYDGRQGRYMHAHRLTNVALTFEPIDVDSEGVSTIQRVQVSVKYNYYGLNGDLGSVNKIGQIVGAAAGANNILGKAQQLLNTVVAGNTLVNALKGIF</sequence>
<comment type="caution">
    <text evidence="1">The sequence shown here is derived from an EMBL/GenBank/DDBJ whole genome shotgun (WGS) entry which is preliminary data.</text>
</comment>
<reference evidence="1" key="1">
    <citation type="submission" date="2023-07" db="EMBL/GenBank/DDBJ databases">
        <title>Sorghum-associated microbial communities from plants grown in Nebraska, USA.</title>
        <authorList>
            <person name="Schachtman D."/>
        </authorList>
    </citation>
    <scope>NUCLEOTIDE SEQUENCE</scope>
    <source>
        <strain evidence="1">BE44</strain>
    </source>
</reference>
<protein>
    <recommendedName>
        <fullName evidence="3">Phage tail protein</fullName>
    </recommendedName>
</protein>
<accession>A0AAW8LKX0</accession>
<dbReference type="Proteomes" id="UP001262767">
    <property type="component" value="Unassembled WGS sequence"/>
</dbReference>
<evidence type="ECO:0000313" key="1">
    <source>
        <dbReference type="EMBL" id="MDR6630386.1"/>
    </source>
</evidence>